<comment type="caution">
    <text evidence="1">The sequence shown here is derived from an EMBL/GenBank/DDBJ whole genome shotgun (WGS) entry which is preliminary data.</text>
</comment>
<sequence>MSSSKYTFLIQNQKLILARINSKYISRDSPLRDEYSDSIAGNSFRTRSLYCCSAPDTPALCFSHKGASARTEGLCSSSTWSATHQRYSLWEGSISCLSRFLFIFISPSSNPSQWSRYSGPLERVG</sequence>
<proteinExistence type="predicted"/>
<accession>A0AAV4RHG0</accession>
<name>A0AAV4RHG0_9ARAC</name>
<evidence type="ECO:0000313" key="2">
    <source>
        <dbReference type="Proteomes" id="UP001054837"/>
    </source>
</evidence>
<protein>
    <submittedName>
        <fullName evidence="1">Uncharacterized protein</fullName>
    </submittedName>
</protein>
<dbReference type="AlphaFoldDB" id="A0AAV4RHG0"/>
<organism evidence="1 2">
    <name type="scientific">Caerostris darwini</name>
    <dbReference type="NCBI Taxonomy" id="1538125"/>
    <lineage>
        <taxon>Eukaryota</taxon>
        <taxon>Metazoa</taxon>
        <taxon>Ecdysozoa</taxon>
        <taxon>Arthropoda</taxon>
        <taxon>Chelicerata</taxon>
        <taxon>Arachnida</taxon>
        <taxon>Araneae</taxon>
        <taxon>Araneomorphae</taxon>
        <taxon>Entelegynae</taxon>
        <taxon>Araneoidea</taxon>
        <taxon>Araneidae</taxon>
        <taxon>Caerostris</taxon>
    </lineage>
</organism>
<dbReference type="Proteomes" id="UP001054837">
    <property type="component" value="Unassembled WGS sequence"/>
</dbReference>
<dbReference type="EMBL" id="BPLQ01006056">
    <property type="protein sequence ID" value="GIY19572.1"/>
    <property type="molecule type" value="Genomic_DNA"/>
</dbReference>
<reference evidence="1 2" key="1">
    <citation type="submission" date="2021-06" db="EMBL/GenBank/DDBJ databases">
        <title>Caerostris darwini draft genome.</title>
        <authorList>
            <person name="Kono N."/>
            <person name="Arakawa K."/>
        </authorList>
    </citation>
    <scope>NUCLEOTIDE SEQUENCE [LARGE SCALE GENOMIC DNA]</scope>
</reference>
<gene>
    <name evidence="1" type="ORF">CDAR_273921</name>
</gene>
<evidence type="ECO:0000313" key="1">
    <source>
        <dbReference type="EMBL" id="GIY19572.1"/>
    </source>
</evidence>
<keyword evidence="2" id="KW-1185">Reference proteome</keyword>